<evidence type="ECO:0000256" key="5">
    <source>
        <dbReference type="PIRSR" id="PIRSR001365-1"/>
    </source>
</evidence>
<keyword evidence="8" id="KW-1185">Reference proteome</keyword>
<dbReference type="PANTHER" id="PTHR42849">
    <property type="entry name" value="N-ACETYLNEURAMINATE LYASE"/>
    <property type="match status" value="1"/>
</dbReference>
<evidence type="ECO:0000313" key="8">
    <source>
        <dbReference type="Proteomes" id="UP001147782"/>
    </source>
</evidence>
<dbReference type="CDD" id="cd00408">
    <property type="entry name" value="DHDPS-like"/>
    <property type="match status" value="1"/>
</dbReference>
<reference evidence="7" key="2">
    <citation type="journal article" date="2023" name="IMA Fungus">
        <title>Comparative genomic study of the Penicillium genus elucidates a diverse pangenome and 15 lateral gene transfer events.</title>
        <authorList>
            <person name="Petersen C."/>
            <person name="Sorensen T."/>
            <person name="Nielsen M.R."/>
            <person name="Sondergaard T.E."/>
            <person name="Sorensen J.L."/>
            <person name="Fitzpatrick D.A."/>
            <person name="Frisvad J.C."/>
            <person name="Nielsen K.L."/>
        </authorList>
    </citation>
    <scope>NUCLEOTIDE SEQUENCE</scope>
    <source>
        <strain evidence="7">IBT 29864</strain>
    </source>
</reference>
<organism evidence="7 8">
    <name type="scientific">Penicillium cataractarum</name>
    <dbReference type="NCBI Taxonomy" id="2100454"/>
    <lineage>
        <taxon>Eukaryota</taxon>
        <taxon>Fungi</taxon>
        <taxon>Dikarya</taxon>
        <taxon>Ascomycota</taxon>
        <taxon>Pezizomycotina</taxon>
        <taxon>Eurotiomycetes</taxon>
        <taxon>Eurotiomycetidae</taxon>
        <taxon>Eurotiales</taxon>
        <taxon>Aspergillaceae</taxon>
        <taxon>Penicillium</taxon>
    </lineage>
</organism>
<gene>
    <name evidence="7" type="ORF">N7496_003578</name>
</gene>
<dbReference type="AlphaFoldDB" id="A0A9W9SNB2"/>
<dbReference type="GeneID" id="81435686"/>
<comment type="similarity">
    <text evidence="1 4">Belongs to the DapA family.</text>
</comment>
<feature type="binding site" evidence="6">
    <location>
        <position position="49"/>
    </location>
    <ligand>
        <name>pyruvate</name>
        <dbReference type="ChEBI" id="CHEBI:15361"/>
    </ligand>
</feature>
<dbReference type="PIRSF" id="PIRSF001365">
    <property type="entry name" value="DHDPS"/>
    <property type="match status" value="1"/>
</dbReference>
<evidence type="ECO:0000256" key="3">
    <source>
        <dbReference type="ARBA" id="ARBA00023270"/>
    </source>
</evidence>
<dbReference type="SMART" id="SM01130">
    <property type="entry name" value="DHDPS"/>
    <property type="match status" value="1"/>
</dbReference>
<feature type="binding site" evidence="6">
    <location>
        <position position="206"/>
    </location>
    <ligand>
        <name>pyruvate</name>
        <dbReference type="ChEBI" id="CHEBI:15361"/>
    </ligand>
</feature>
<dbReference type="SUPFAM" id="SSF51569">
    <property type="entry name" value="Aldolase"/>
    <property type="match status" value="1"/>
</dbReference>
<keyword evidence="2 4" id="KW-0456">Lyase</keyword>
<protein>
    <recommendedName>
        <fullName evidence="9">4-hydroxy-tetrahydrodipicolinate synthase</fullName>
    </recommendedName>
</protein>
<dbReference type="InterPro" id="IPR002220">
    <property type="entry name" value="DapA-like"/>
</dbReference>
<name>A0A9W9SNB2_9EURO</name>
<dbReference type="PANTHER" id="PTHR42849:SF1">
    <property type="entry name" value="N-ACETYLNEURAMINATE LYASE"/>
    <property type="match status" value="1"/>
</dbReference>
<dbReference type="PROSITE" id="PS00666">
    <property type="entry name" value="DHDPS_2"/>
    <property type="match status" value="1"/>
</dbReference>
<dbReference type="PRINTS" id="PR00146">
    <property type="entry name" value="DHPICSNTHASE"/>
</dbReference>
<dbReference type="GO" id="GO:0008747">
    <property type="term" value="F:N-acetylneuraminate lyase activity"/>
    <property type="evidence" value="ECO:0007669"/>
    <property type="project" value="TreeGrafter"/>
</dbReference>
<feature type="active site" description="Proton donor/acceptor" evidence="5">
    <location>
        <position position="137"/>
    </location>
</feature>
<dbReference type="Proteomes" id="UP001147782">
    <property type="component" value="Unassembled WGS sequence"/>
</dbReference>
<dbReference type="InterPro" id="IPR020625">
    <property type="entry name" value="Schiff_base-form_aldolases_AS"/>
</dbReference>
<evidence type="ECO:0000256" key="2">
    <source>
        <dbReference type="ARBA" id="ARBA00023239"/>
    </source>
</evidence>
<dbReference type="GO" id="GO:0005829">
    <property type="term" value="C:cytosol"/>
    <property type="evidence" value="ECO:0007669"/>
    <property type="project" value="TreeGrafter"/>
</dbReference>
<accession>A0A9W9SNB2</accession>
<dbReference type="Pfam" id="PF00701">
    <property type="entry name" value="DHDPS"/>
    <property type="match status" value="1"/>
</dbReference>
<dbReference type="EMBL" id="JAPZBS010000002">
    <property type="protein sequence ID" value="KAJ5381150.1"/>
    <property type="molecule type" value="Genomic_DNA"/>
</dbReference>
<dbReference type="OrthoDB" id="191315at2759"/>
<evidence type="ECO:0008006" key="9">
    <source>
        <dbReference type="Google" id="ProtNLM"/>
    </source>
</evidence>
<evidence type="ECO:0000256" key="6">
    <source>
        <dbReference type="PIRSR" id="PIRSR001365-2"/>
    </source>
</evidence>
<dbReference type="RefSeq" id="XP_056558721.1">
    <property type="nucleotide sequence ID" value="XM_056696509.1"/>
</dbReference>
<keyword evidence="3" id="KW-0704">Schiff base</keyword>
<reference evidence="7" key="1">
    <citation type="submission" date="2022-11" db="EMBL/GenBank/DDBJ databases">
        <authorList>
            <person name="Petersen C."/>
        </authorList>
    </citation>
    <scope>NUCLEOTIDE SEQUENCE</scope>
    <source>
        <strain evidence="7">IBT 29864</strain>
    </source>
</reference>
<dbReference type="Gene3D" id="3.20.20.70">
    <property type="entry name" value="Aldolase class I"/>
    <property type="match status" value="1"/>
</dbReference>
<dbReference type="InterPro" id="IPR013785">
    <property type="entry name" value="Aldolase_TIM"/>
</dbReference>
<feature type="active site" description="Schiff-base intermediate with substrate" evidence="5">
    <location>
        <position position="164"/>
    </location>
</feature>
<evidence type="ECO:0000313" key="7">
    <source>
        <dbReference type="EMBL" id="KAJ5381150.1"/>
    </source>
</evidence>
<sequence length="297" mass="32294">MAPKFTGVLAALITPFTDDLKQIDEGRYKAHIEFLLNTGIHGLVPGGSTGECAVLSVAERKQLTELTVKFAAGRVPVIPGVGSTNTEEAVELAVHAASLGVEAVMVIPPYYDPVTYEQLKEILLEIHQASKLPIVYYNIPSISGLTLTPEEIAGLSSVGVYSFKDTSGNAPVFTEVAFAYDDKIKAWNGWDTLTFYGLAAGSEACIWGAANFIPELAVALWNAICVENDIKKGREIWKVIFPICKFLEQHNYSAAVKAGMELRGYQTGGPRKPFTPLKPEHQAEFRQLLLNAQVPLA</sequence>
<dbReference type="GO" id="GO:0019262">
    <property type="term" value="P:N-acetylneuraminate catabolic process"/>
    <property type="evidence" value="ECO:0007669"/>
    <property type="project" value="TreeGrafter"/>
</dbReference>
<evidence type="ECO:0000256" key="1">
    <source>
        <dbReference type="ARBA" id="ARBA00007592"/>
    </source>
</evidence>
<comment type="caution">
    <text evidence="7">The sequence shown here is derived from an EMBL/GenBank/DDBJ whole genome shotgun (WGS) entry which is preliminary data.</text>
</comment>
<evidence type="ECO:0000256" key="4">
    <source>
        <dbReference type="PIRNR" id="PIRNR001365"/>
    </source>
</evidence>
<proteinExistence type="inferred from homology"/>